<evidence type="ECO:0000313" key="8">
    <source>
        <dbReference type="Proteomes" id="UP000245166"/>
    </source>
</evidence>
<dbReference type="AlphaFoldDB" id="A0A2U1ZSE8"/>
<reference evidence="7 8" key="1">
    <citation type="submission" date="2018-03" db="EMBL/GenBank/DDBJ databases">
        <title>Genome assembly of novel Miniimonas species PCH200.</title>
        <authorList>
            <person name="Thakur V."/>
            <person name="Kumar V."/>
            <person name="Singh D."/>
        </authorList>
    </citation>
    <scope>NUCLEOTIDE SEQUENCE [LARGE SCALE GENOMIC DNA]</scope>
    <source>
        <strain evidence="7 8">PCH200</strain>
    </source>
</reference>
<dbReference type="InterPro" id="IPR001155">
    <property type="entry name" value="OxRdtase_FMN_N"/>
</dbReference>
<organism evidence="7 8">
    <name type="scientific">Serinibacter arcticus</name>
    <dbReference type="NCBI Taxonomy" id="1655435"/>
    <lineage>
        <taxon>Bacteria</taxon>
        <taxon>Bacillati</taxon>
        <taxon>Actinomycetota</taxon>
        <taxon>Actinomycetes</taxon>
        <taxon>Micrococcales</taxon>
        <taxon>Beutenbergiaceae</taxon>
        <taxon>Serinibacter</taxon>
    </lineage>
</organism>
<proteinExistence type="predicted"/>
<keyword evidence="8" id="KW-1185">Reference proteome</keyword>
<protein>
    <submittedName>
        <fullName evidence="7">Oxidoreductase</fullName>
    </submittedName>
</protein>
<dbReference type="InterPro" id="IPR044152">
    <property type="entry name" value="YqjM-like"/>
</dbReference>
<feature type="domain" description="NADH:flavin oxidoreductase/NADH oxidase N-terminal" evidence="6">
    <location>
        <begin position="4"/>
        <end position="349"/>
    </location>
</feature>
<accession>A0A2U1ZSE8</accession>
<dbReference type="EMBL" id="PYHR01000002">
    <property type="protein sequence ID" value="PWD49908.1"/>
    <property type="molecule type" value="Genomic_DNA"/>
</dbReference>
<dbReference type="SUPFAM" id="SSF51395">
    <property type="entry name" value="FMN-linked oxidoreductases"/>
    <property type="match status" value="1"/>
</dbReference>
<dbReference type="Gene3D" id="3.20.20.70">
    <property type="entry name" value="Aldolase class I"/>
    <property type="match status" value="1"/>
</dbReference>
<dbReference type="GO" id="GO:0050661">
    <property type="term" value="F:NADP binding"/>
    <property type="evidence" value="ECO:0007669"/>
    <property type="project" value="InterPro"/>
</dbReference>
<dbReference type="RefSeq" id="WP_109228292.1">
    <property type="nucleotide sequence ID" value="NZ_PYHR01000002.1"/>
</dbReference>
<sequence>MPTLFDPLQLRGLEIPNRIWMSPMCTYSAEPDPARAGRPTDFHLAHYGARAAGGVGLVMVEATGVTADGRISPYDLGLWEDGQVADFARLARVIADGGAVPGVQLAHAGRKASVDRPWRGGGPVDEADHGWPSVGASPDAFPGYPVPRELTVEDIRDVVASFAASATRALEAGFEVVEIHAAHGYLLHSFLSPASNGREDHYGGSLENRARIVLEVVDAVRAVWPQDRPILMRVSTTDWISEDPSHEREGWTVADTVQLARWAGERGVDLIDGSSGGLLPAPIPSRRDYQTALTARVRAEAGVAVAAVGRIDDAAWAAELVASEQAEAVFVGRALLRDPSWANDAATELDRARRYLVQYDYAL</sequence>
<evidence type="ECO:0000256" key="3">
    <source>
        <dbReference type="ARBA" id="ARBA00022643"/>
    </source>
</evidence>
<dbReference type="GO" id="GO:0010181">
    <property type="term" value="F:FMN binding"/>
    <property type="evidence" value="ECO:0007669"/>
    <property type="project" value="InterPro"/>
</dbReference>
<dbReference type="Proteomes" id="UP000245166">
    <property type="component" value="Unassembled WGS sequence"/>
</dbReference>
<comment type="caution">
    <text evidence="7">The sequence shown here is derived from an EMBL/GenBank/DDBJ whole genome shotgun (WGS) entry which is preliminary data.</text>
</comment>
<gene>
    <name evidence="7" type="ORF">C8046_03645</name>
</gene>
<keyword evidence="5" id="KW-0560">Oxidoreductase</keyword>
<dbReference type="Pfam" id="PF00724">
    <property type="entry name" value="Oxidored_FMN"/>
    <property type="match status" value="1"/>
</dbReference>
<comment type="cofactor">
    <cofactor evidence="1">
        <name>FMN</name>
        <dbReference type="ChEBI" id="CHEBI:58210"/>
    </cofactor>
</comment>
<dbReference type="CDD" id="cd02932">
    <property type="entry name" value="OYE_YqiM_FMN"/>
    <property type="match status" value="1"/>
</dbReference>
<evidence type="ECO:0000256" key="1">
    <source>
        <dbReference type="ARBA" id="ARBA00001917"/>
    </source>
</evidence>
<evidence type="ECO:0000256" key="4">
    <source>
        <dbReference type="ARBA" id="ARBA00022857"/>
    </source>
</evidence>
<evidence type="ECO:0000313" key="7">
    <source>
        <dbReference type="EMBL" id="PWD49908.1"/>
    </source>
</evidence>
<name>A0A2U1ZSE8_9MICO</name>
<dbReference type="PANTHER" id="PTHR43303:SF4">
    <property type="entry name" value="NADPH DEHYDROGENASE C23G7.10C-RELATED"/>
    <property type="match status" value="1"/>
</dbReference>
<evidence type="ECO:0000259" key="6">
    <source>
        <dbReference type="Pfam" id="PF00724"/>
    </source>
</evidence>
<dbReference type="GO" id="GO:0003959">
    <property type="term" value="F:NADPH dehydrogenase activity"/>
    <property type="evidence" value="ECO:0007669"/>
    <property type="project" value="InterPro"/>
</dbReference>
<dbReference type="PANTHER" id="PTHR43303">
    <property type="entry name" value="NADPH DEHYDROGENASE C23G7.10C-RELATED"/>
    <property type="match status" value="1"/>
</dbReference>
<keyword evidence="4" id="KW-0521">NADP</keyword>
<keyword evidence="2" id="KW-0285">Flavoprotein</keyword>
<dbReference type="OrthoDB" id="3169239at2"/>
<keyword evidence="3" id="KW-0288">FMN</keyword>
<dbReference type="InterPro" id="IPR013785">
    <property type="entry name" value="Aldolase_TIM"/>
</dbReference>
<evidence type="ECO:0000256" key="2">
    <source>
        <dbReference type="ARBA" id="ARBA00022630"/>
    </source>
</evidence>
<evidence type="ECO:0000256" key="5">
    <source>
        <dbReference type="ARBA" id="ARBA00023002"/>
    </source>
</evidence>